<feature type="transmembrane region" description="Helical" evidence="1">
    <location>
        <begin position="153"/>
        <end position="174"/>
    </location>
</feature>
<evidence type="ECO:0000313" key="2">
    <source>
        <dbReference type="EMBL" id="MCJ8500240.1"/>
    </source>
</evidence>
<protein>
    <recommendedName>
        <fullName evidence="4">Yip1 domain-containing protein</fullName>
    </recommendedName>
</protein>
<feature type="transmembrane region" description="Helical" evidence="1">
    <location>
        <begin position="73"/>
        <end position="97"/>
    </location>
</feature>
<gene>
    <name evidence="2" type="ORF">MRX98_06610</name>
</gene>
<keyword evidence="1" id="KW-1133">Transmembrane helix</keyword>
<feature type="transmembrane region" description="Helical" evidence="1">
    <location>
        <begin position="48"/>
        <end position="67"/>
    </location>
</feature>
<proteinExistence type="predicted"/>
<keyword evidence="1" id="KW-0812">Transmembrane</keyword>
<dbReference type="RefSeq" id="WP_246904122.1">
    <property type="nucleotide sequence ID" value="NZ_JALJRB010000005.1"/>
</dbReference>
<dbReference type="Proteomes" id="UP001165427">
    <property type="component" value="Unassembled WGS sequence"/>
</dbReference>
<comment type="caution">
    <text evidence="2">The sequence shown here is derived from an EMBL/GenBank/DDBJ whole genome shotgun (WGS) entry which is preliminary data.</text>
</comment>
<feature type="transmembrane region" description="Helical" evidence="1">
    <location>
        <begin position="109"/>
        <end position="133"/>
    </location>
</feature>
<organism evidence="2 3">
    <name type="scientific">Desulfatitalea alkaliphila</name>
    <dbReference type="NCBI Taxonomy" id="2929485"/>
    <lineage>
        <taxon>Bacteria</taxon>
        <taxon>Pseudomonadati</taxon>
        <taxon>Thermodesulfobacteriota</taxon>
        <taxon>Desulfobacteria</taxon>
        <taxon>Desulfobacterales</taxon>
        <taxon>Desulfosarcinaceae</taxon>
        <taxon>Desulfatitalea</taxon>
    </lineage>
</organism>
<dbReference type="EMBL" id="JALJRB010000005">
    <property type="protein sequence ID" value="MCJ8500240.1"/>
    <property type="molecule type" value="Genomic_DNA"/>
</dbReference>
<dbReference type="AlphaFoldDB" id="A0AA41R3I0"/>
<sequence>MTIESTQFNPTCCRPSMGRRFFQDVGQLLVRPGVFFGTLADTRRLRDALIFMGLVTIIHSVPASLLMQAGGSIFIGLHMLNALAMPVITASLLYPVLRVWAPGRFDFALLLAVTAYANVVVLFAWIPGLAPWAELLKYGLIGLGLTRTGGIGGWKAFGAILCATVMLLLLFYGLQHLAGV</sequence>
<evidence type="ECO:0008006" key="4">
    <source>
        <dbReference type="Google" id="ProtNLM"/>
    </source>
</evidence>
<evidence type="ECO:0000313" key="3">
    <source>
        <dbReference type="Proteomes" id="UP001165427"/>
    </source>
</evidence>
<keyword evidence="3" id="KW-1185">Reference proteome</keyword>
<accession>A0AA41R3I0</accession>
<keyword evidence="1" id="KW-0472">Membrane</keyword>
<reference evidence="2" key="1">
    <citation type="submission" date="2022-04" db="EMBL/GenBank/DDBJ databases">
        <title>Desulfatitalea alkaliphila sp. nov., a novel anaerobic sulfate-reducing bacterium isolated from terrestrial mud volcano, Taman Peninsula, Russia.</title>
        <authorList>
            <person name="Khomyakova M.A."/>
            <person name="Merkel A.Y."/>
            <person name="Slobodkin A.I."/>
        </authorList>
    </citation>
    <scope>NUCLEOTIDE SEQUENCE</scope>
    <source>
        <strain evidence="2">M08but</strain>
    </source>
</reference>
<name>A0AA41R3I0_9BACT</name>
<evidence type="ECO:0000256" key="1">
    <source>
        <dbReference type="SAM" id="Phobius"/>
    </source>
</evidence>